<proteinExistence type="predicted"/>
<gene>
    <name evidence="1" type="ORF">TSYNT_5330</name>
</gene>
<accession>A0A0U9HCV5</accession>
<dbReference type="Proteomes" id="UP000062160">
    <property type="component" value="Unassembled WGS sequence"/>
</dbReference>
<dbReference type="AlphaFoldDB" id="A0A0U9HCV5"/>
<evidence type="ECO:0000313" key="1">
    <source>
        <dbReference type="EMBL" id="GAQ24493.1"/>
    </source>
</evidence>
<evidence type="ECO:0000313" key="2">
    <source>
        <dbReference type="Proteomes" id="UP000062160"/>
    </source>
</evidence>
<keyword evidence="2" id="KW-1185">Reference proteome</keyword>
<organism evidence="1">
    <name type="scientific">Tepidanaerobacter syntrophicus</name>
    <dbReference type="NCBI Taxonomy" id="224999"/>
    <lineage>
        <taxon>Bacteria</taxon>
        <taxon>Bacillati</taxon>
        <taxon>Bacillota</taxon>
        <taxon>Clostridia</taxon>
        <taxon>Thermosediminibacterales</taxon>
        <taxon>Tepidanaerobacteraceae</taxon>
        <taxon>Tepidanaerobacter</taxon>
    </lineage>
</organism>
<protein>
    <submittedName>
        <fullName evidence="1">Uncharacterized protein</fullName>
    </submittedName>
</protein>
<reference evidence="1" key="1">
    <citation type="journal article" date="2016" name="Genome Announc.">
        <title>Draft Genome Sequence of the Syntrophic Lactate-Degrading Bacterium Tepidanaerobacter syntrophicus JLT.</title>
        <authorList>
            <person name="Matsuura N."/>
            <person name="Ohashi A."/>
            <person name="Tourlousse D.M."/>
            <person name="Sekiguchi Y."/>
        </authorList>
    </citation>
    <scope>NUCLEOTIDE SEQUENCE [LARGE SCALE GENOMIC DNA]</scope>
    <source>
        <strain evidence="1">JL</strain>
    </source>
</reference>
<dbReference type="RefSeq" id="WP_281797278.1">
    <property type="nucleotide sequence ID" value="NZ_BSDW01000001.1"/>
</dbReference>
<name>A0A0U9HCV5_9FIRM</name>
<sequence>MTKSLKICIIKTVDEAYKADGFRNTGDIVDKHSKREIQLARKKKHLIITVPGF</sequence>
<dbReference type="EMBL" id="DF976999">
    <property type="protein sequence ID" value="GAQ24493.1"/>
    <property type="molecule type" value="Genomic_DNA"/>
</dbReference>
<dbReference type="STRING" id="224999.GCA_001485475_00482"/>